<accession>A0AA39NUD0</accession>
<organism evidence="2 3">
    <name type="scientific">Armillaria novae-zelandiae</name>
    <dbReference type="NCBI Taxonomy" id="153914"/>
    <lineage>
        <taxon>Eukaryota</taxon>
        <taxon>Fungi</taxon>
        <taxon>Dikarya</taxon>
        <taxon>Basidiomycota</taxon>
        <taxon>Agaricomycotina</taxon>
        <taxon>Agaricomycetes</taxon>
        <taxon>Agaricomycetidae</taxon>
        <taxon>Agaricales</taxon>
        <taxon>Marasmiineae</taxon>
        <taxon>Physalacriaceae</taxon>
        <taxon>Armillaria</taxon>
    </lineage>
</organism>
<reference evidence="2" key="1">
    <citation type="submission" date="2023-06" db="EMBL/GenBank/DDBJ databases">
        <authorList>
            <consortium name="Lawrence Berkeley National Laboratory"/>
            <person name="Ahrendt S."/>
            <person name="Sahu N."/>
            <person name="Indic B."/>
            <person name="Wong-Bajracharya J."/>
            <person name="Merenyi Z."/>
            <person name="Ke H.-M."/>
            <person name="Monk M."/>
            <person name="Kocsube S."/>
            <person name="Drula E."/>
            <person name="Lipzen A."/>
            <person name="Balint B."/>
            <person name="Henrissat B."/>
            <person name="Andreopoulos B."/>
            <person name="Martin F.M."/>
            <person name="Harder C.B."/>
            <person name="Rigling D."/>
            <person name="Ford K.L."/>
            <person name="Foster G.D."/>
            <person name="Pangilinan J."/>
            <person name="Papanicolaou A."/>
            <person name="Barry K."/>
            <person name="LaButti K."/>
            <person name="Viragh M."/>
            <person name="Koriabine M."/>
            <person name="Yan M."/>
            <person name="Riley R."/>
            <person name="Champramary S."/>
            <person name="Plett K.L."/>
            <person name="Tsai I.J."/>
            <person name="Slot J."/>
            <person name="Sipos G."/>
            <person name="Plett J."/>
            <person name="Nagy L.G."/>
            <person name="Grigoriev I.V."/>
        </authorList>
    </citation>
    <scope>NUCLEOTIDE SEQUENCE</scope>
    <source>
        <strain evidence="2">ICMP 16352</strain>
    </source>
</reference>
<protein>
    <submittedName>
        <fullName evidence="2">Uncharacterized protein</fullName>
    </submittedName>
</protein>
<evidence type="ECO:0000313" key="2">
    <source>
        <dbReference type="EMBL" id="KAK0471638.1"/>
    </source>
</evidence>
<comment type="caution">
    <text evidence="2">The sequence shown here is derived from an EMBL/GenBank/DDBJ whole genome shotgun (WGS) entry which is preliminary data.</text>
</comment>
<sequence>MYETYKLISVFDVDNVRMIRDRALETPLDHRRAMLLVYQGEVLWLRVSVNEEQRCNDKEASKERNVRSHQMRQDPCHEPEDWDDVLHRKRDDEAQHHRASHDRQTNNIYGNMPLAGPSRLTTTMPNRPNPPLQPYHQLQKCPGTSPTRRPSCLPSRTKLHAEVFAETVAYRQKGKIKRATHYNREQDNLQRSGRVFIGNVEVVLGVTVVILYGVNKTGTALLSLTKKKIGRHIPAGKVYIQT</sequence>
<feature type="compositionally biased region" description="Basic and acidic residues" evidence="1">
    <location>
        <begin position="54"/>
        <end position="104"/>
    </location>
</feature>
<evidence type="ECO:0000313" key="3">
    <source>
        <dbReference type="Proteomes" id="UP001175227"/>
    </source>
</evidence>
<proteinExistence type="predicted"/>
<feature type="region of interest" description="Disordered" evidence="1">
    <location>
        <begin position="54"/>
        <end position="112"/>
    </location>
</feature>
<dbReference type="Proteomes" id="UP001175227">
    <property type="component" value="Unassembled WGS sequence"/>
</dbReference>
<dbReference type="AlphaFoldDB" id="A0AA39NUD0"/>
<keyword evidence="3" id="KW-1185">Reference proteome</keyword>
<dbReference type="EMBL" id="JAUEPR010000049">
    <property type="protein sequence ID" value="KAK0471638.1"/>
    <property type="molecule type" value="Genomic_DNA"/>
</dbReference>
<name>A0AA39NUD0_9AGAR</name>
<gene>
    <name evidence="2" type="ORF">IW261DRAFT_1425066</name>
</gene>
<evidence type="ECO:0000256" key="1">
    <source>
        <dbReference type="SAM" id="MobiDB-lite"/>
    </source>
</evidence>